<protein>
    <recommendedName>
        <fullName evidence="1">Defective in cullin neddylation protein</fullName>
    </recommendedName>
</protein>
<accession>A0A6P5RK79</accession>
<dbReference type="KEGG" id="pavi:110745480"/>
<dbReference type="Proteomes" id="UP000515124">
    <property type="component" value="Unplaced"/>
</dbReference>
<dbReference type="AlphaFoldDB" id="A0A6P5RK79"/>
<dbReference type="GO" id="GO:0045116">
    <property type="term" value="P:protein neddylation"/>
    <property type="evidence" value="ECO:0007669"/>
    <property type="project" value="TreeGrafter"/>
</dbReference>
<gene>
    <name evidence="4" type="primary">LOC110745480</name>
</gene>
<dbReference type="PANTHER" id="PTHR12281:SF31">
    <property type="entry name" value="DCN1-LIKE PROTEIN 3"/>
    <property type="match status" value="1"/>
</dbReference>
<name>A0A6P5RK79_PRUAV</name>
<evidence type="ECO:0000313" key="4">
    <source>
        <dbReference type="RefSeq" id="XP_021801261.1"/>
    </source>
</evidence>
<dbReference type="InterPro" id="IPR014764">
    <property type="entry name" value="DCN-prot"/>
</dbReference>
<sequence>MATYCTRSERTLTRMSLRRTKIPFQGQPNHIDVRTVNGYGHGDDYRGNNESQMTKYSREALIQLLNLVQLKLHPRISIFDEVFKLMSRLDLVVDFSEFSRFYDFVFFMCHENGQKNITVNKAITAWRLVLAGRFRLLNQWCDFVEAICSFFWQSANFAPDFELSISELATLDMCQKSGILSQ</sequence>
<dbReference type="InterPro" id="IPR005176">
    <property type="entry name" value="PONY_dom"/>
</dbReference>
<evidence type="ECO:0000313" key="3">
    <source>
        <dbReference type="Proteomes" id="UP000515124"/>
    </source>
</evidence>
<dbReference type="GO" id="GO:0097602">
    <property type="term" value="F:cullin family protein binding"/>
    <property type="evidence" value="ECO:0007669"/>
    <property type="project" value="TreeGrafter"/>
</dbReference>
<evidence type="ECO:0000259" key="2">
    <source>
        <dbReference type="Pfam" id="PF03556"/>
    </source>
</evidence>
<proteinExistence type="predicted"/>
<dbReference type="InterPro" id="IPR042460">
    <property type="entry name" value="DCN1-like_PONY"/>
</dbReference>
<dbReference type="GeneID" id="110745480"/>
<evidence type="ECO:0000256" key="1">
    <source>
        <dbReference type="RuleBase" id="RU410713"/>
    </source>
</evidence>
<keyword evidence="3" id="KW-1185">Reference proteome</keyword>
<dbReference type="RefSeq" id="XP_021801261.1">
    <property type="nucleotide sequence ID" value="XM_021945569.1"/>
</dbReference>
<comment type="function">
    <text evidence="1">Neddylation of cullins play an essential role in the regulation of SCF-type complexes activity.</text>
</comment>
<organism evidence="3 4">
    <name type="scientific">Prunus avium</name>
    <name type="common">Cherry</name>
    <name type="synonym">Cerasus avium</name>
    <dbReference type="NCBI Taxonomy" id="42229"/>
    <lineage>
        <taxon>Eukaryota</taxon>
        <taxon>Viridiplantae</taxon>
        <taxon>Streptophyta</taxon>
        <taxon>Embryophyta</taxon>
        <taxon>Tracheophyta</taxon>
        <taxon>Spermatophyta</taxon>
        <taxon>Magnoliopsida</taxon>
        <taxon>eudicotyledons</taxon>
        <taxon>Gunneridae</taxon>
        <taxon>Pentapetalae</taxon>
        <taxon>rosids</taxon>
        <taxon>fabids</taxon>
        <taxon>Rosales</taxon>
        <taxon>Rosaceae</taxon>
        <taxon>Amygdaloideae</taxon>
        <taxon>Amygdaleae</taxon>
        <taxon>Prunus</taxon>
    </lineage>
</organism>
<dbReference type="PANTHER" id="PTHR12281">
    <property type="entry name" value="RP42 RELATED"/>
    <property type="match status" value="1"/>
</dbReference>
<dbReference type="Pfam" id="PF03556">
    <property type="entry name" value="Cullin_binding"/>
    <property type="match status" value="1"/>
</dbReference>
<feature type="domain" description="DCUN1" evidence="2">
    <location>
        <begin position="94"/>
        <end position="145"/>
    </location>
</feature>
<dbReference type="Gene3D" id="1.10.238.200">
    <property type="entry name" value="Cullin, PONY binding domain"/>
    <property type="match status" value="1"/>
</dbReference>
<dbReference type="GO" id="GO:0000151">
    <property type="term" value="C:ubiquitin ligase complex"/>
    <property type="evidence" value="ECO:0007669"/>
    <property type="project" value="TreeGrafter"/>
</dbReference>
<reference evidence="4" key="1">
    <citation type="submission" date="2025-08" db="UniProtKB">
        <authorList>
            <consortium name="RefSeq"/>
        </authorList>
    </citation>
    <scope>IDENTIFICATION</scope>
</reference>
<dbReference type="GO" id="GO:0032182">
    <property type="term" value="F:ubiquitin-like protein binding"/>
    <property type="evidence" value="ECO:0007669"/>
    <property type="project" value="TreeGrafter"/>
</dbReference>
<dbReference type="GO" id="GO:0031624">
    <property type="term" value="F:ubiquitin conjugating enzyme binding"/>
    <property type="evidence" value="ECO:0007669"/>
    <property type="project" value="TreeGrafter"/>
</dbReference>